<dbReference type="GO" id="GO:1990782">
    <property type="term" value="F:protein tyrosine kinase binding"/>
    <property type="evidence" value="ECO:0007669"/>
    <property type="project" value="TreeGrafter"/>
</dbReference>
<dbReference type="AlphaFoldDB" id="A0A3Q0FWW7"/>
<feature type="transmembrane region" description="Helical" evidence="21">
    <location>
        <begin position="386"/>
        <end position="406"/>
    </location>
</feature>
<evidence type="ECO:0000256" key="9">
    <source>
        <dbReference type="ARBA" id="ARBA00022989"/>
    </source>
</evidence>
<dbReference type="InterPro" id="IPR013783">
    <property type="entry name" value="Ig-like_fold"/>
</dbReference>
<reference evidence="24" key="1">
    <citation type="submission" date="2025-08" db="UniProtKB">
        <authorList>
            <consortium name="RefSeq"/>
        </authorList>
    </citation>
    <scope>IDENTIFICATION</scope>
</reference>
<dbReference type="GO" id="GO:0035723">
    <property type="term" value="P:interleukin-15-mediated signaling pathway"/>
    <property type="evidence" value="ECO:0007669"/>
    <property type="project" value="TreeGrafter"/>
</dbReference>
<keyword evidence="10" id="KW-1064">Adaptive immunity</keyword>
<feature type="region of interest" description="Disordered" evidence="20">
    <location>
        <begin position="420"/>
        <end position="445"/>
    </location>
</feature>
<evidence type="ECO:0000256" key="14">
    <source>
        <dbReference type="ARBA" id="ARBA00023319"/>
    </source>
</evidence>
<proteinExistence type="inferred from homology"/>
<comment type="similarity">
    <text evidence="17">Belongs to the LAG3 family.</text>
</comment>
<evidence type="ECO:0000256" key="13">
    <source>
        <dbReference type="ARBA" id="ARBA00023180"/>
    </source>
</evidence>
<evidence type="ECO:0000256" key="2">
    <source>
        <dbReference type="ARBA" id="ARBA00004613"/>
    </source>
</evidence>
<feature type="domain" description="Ig-like" evidence="22">
    <location>
        <begin position="269"/>
        <end position="369"/>
    </location>
</feature>
<keyword evidence="5 21" id="KW-0812">Transmembrane</keyword>
<evidence type="ECO:0000256" key="3">
    <source>
        <dbReference type="ARBA" id="ARBA00022475"/>
    </source>
</evidence>
<dbReference type="InterPro" id="IPR036179">
    <property type="entry name" value="Ig-like_dom_sf"/>
</dbReference>
<evidence type="ECO:0000256" key="17">
    <source>
        <dbReference type="ARBA" id="ARBA00061264"/>
    </source>
</evidence>
<evidence type="ECO:0000256" key="11">
    <source>
        <dbReference type="ARBA" id="ARBA00023136"/>
    </source>
</evidence>
<dbReference type="InterPro" id="IPR003599">
    <property type="entry name" value="Ig_sub"/>
</dbReference>
<dbReference type="GO" id="GO:0045121">
    <property type="term" value="C:membrane raft"/>
    <property type="evidence" value="ECO:0007669"/>
    <property type="project" value="TreeGrafter"/>
</dbReference>
<evidence type="ECO:0000313" key="23">
    <source>
        <dbReference type="Proteomes" id="UP000189705"/>
    </source>
</evidence>
<evidence type="ECO:0000256" key="7">
    <source>
        <dbReference type="ARBA" id="ARBA00022737"/>
    </source>
</evidence>
<sequence>MLYHKTAVRWERHGGRAHKETHMVLEVEYSGVLKTARSMMPRAMVQNADLRHGDFSLRIEPLQRDDVGQYEALVRYGTATLHCQVALGVVTVTVNIPGLVVETETFWLHCNSSHPGKPVGVQWFHNDSLVPTSGRFLSLSGALSIFRPTMSDMGPWRCNLAYSDGANVSATYNLQILGFSGPASSVVYAAAGSSTNLPCTLNHNPNASGIQGVKARWSNLAGGYLGDSGTSRNGDFTLHVPEVGPGDAGQYRCDVSIRGTTITKEVTLAIIMVTPSIKGPVAEGSHLMLICSLTHPQGHEHFQWRHIDSAYSNRNSAEATSRDLGTQSFLLGSTLELPRVSQKDTGTWECSIHGPEGRLGAVEYGLEITDVQVSGPPPILGGQVTFGLLLFIFLLLMACALVLALWNRRVRSPHFPALEREIPAPIPGNGGKDGGQEGKIQQTEC</sequence>
<evidence type="ECO:0000256" key="16">
    <source>
        <dbReference type="ARBA" id="ARBA00059221"/>
    </source>
</evidence>
<comment type="function">
    <text evidence="16">Lymphocyte activation gene 3 protein: Inhibitory receptor on antigen activated T-cells. Delivers inhibitory signals upon binding to ligands, such as FGL1. FGL1 constitutes a major ligand of LAG3 and is responsible for LAG3 T-cell inhibitory function. Following TCR engagement, LAG3 associates with CD3-TCR in the immunological synapse and directly inhibits T-cell activation. May inhibit antigen-specific T-cell activation in synergy with PDCD1/PD-1, possibly by acting as a coreceptor for PDCD1/PD-1. Negatively regulates the proliferation, activation, effector function and homeostasis of both CD8(+) and CD4(+) T-cells. Also mediates immune tolerance: constitutively expressed on a subset of regulatory T-cells (Tregs) and contributes to their suppressive function. Also acts as a negative regulator of plasmacytoid dendritic cell (pDCs) activation. Binds MHC class II (MHC-II); the precise role of MHC-II-binding is however unclear.</text>
</comment>
<evidence type="ECO:0000256" key="12">
    <source>
        <dbReference type="ARBA" id="ARBA00023157"/>
    </source>
</evidence>
<comment type="subunit">
    <text evidence="18">Interacts with MHC class II (MHC-II); selectively recognizes stable complexes of peptide and MHC-II. Interacts with FGL1 (via the Fibrinogen C-terminal domain).</text>
</comment>
<keyword evidence="9 21" id="KW-1133">Transmembrane helix</keyword>
<dbReference type="GO" id="GO:0042110">
    <property type="term" value="P:T cell activation"/>
    <property type="evidence" value="ECO:0007669"/>
    <property type="project" value="TreeGrafter"/>
</dbReference>
<dbReference type="GO" id="GO:0005576">
    <property type="term" value="C:extracellular region"/>
    <property type="evidence" value="ECO:0007669"/>
    <property type="project" value="UniProtKB-SubCell"/>
</dbReference>
<dbReference type="GO" id="GO:0070374">
    <property type="term" value="P:positive regulation of ERK1 and ERK2 cascade"/>
    <property type="evidence" value="ECO:0007669"/>
    <property type="project" value="TreeGrafter"/>
</dbReference>
<keyword evidence="3" id="KW-1003">Cell membrane</keyword>
<dbReference type="FunFam" id="2.60.40.10:FF:002440">
    <property type="entry name" value="Lymphocyte activation gene 3 protein"/>
    <property type="match status" value="1"/>
</dbReference>
<dbReference type="KEGG" id="asn:112548623"/>
<dbReference type="SUPFAM" id="SSF48726">
    <property type="entry name" value="Immunoglobulin"/>
    <property type="match status" value="4"/>
</dbReference>
<evidence type="ECO:0000313" key="24">
    <source>
        <dbReference type="RefSeq" id="XP_025050655.1"/>
    </source>
</evidence>
<dbReference type="CTD" id="3902"/>
<evidence type="ECO:0000259" key="22">
    <source>
        <dbReference type="PROSITE" id="PS50835"/>
    </source>
</evidence>
<dbReference type="SMART" id="SM00409">
    <property type="entry name" value="IG"/>
    <property type="match status" value="3"/>
</dbReference>
<dbReference type="InParanoid" id="A0A3Q0FWW7"/>
<protein>
    <recommendedName>
        <fullName evidence="19">Lymphocyte activation gene 3 protein</fullName>
    </recommendedName>
</protein>
<keyword evidence="8" id="KW-0391">Immunity</keyword>
<evidence type="ECO:0000256" key="8">
    <source>
        <dbReference type="ARBA" id="ARBA00022859"/>
    </source>
</evidence>
<comment type="function">
    <text evidence="15">May function as a ligand for MHC class II (MHC-II) on antigen-presenting cells (APC), promoting APC activation/maturation and driving Th1 immune response.</text>
</comment>
<keyword evidence="6" id="KW-0732">Signal</keyword>
<feature type="domain" description="Ig-like" evidence="22">
    <location>
        <begin position="108"/>
        <end position="169"/>
    </location>
</feature>
<evidence type="ECO:0000256" key="10">
    <source>
        <dbReference type="ARBA" id="ARBA00023130"/>
    </source>
</evidence>
<evidence type="ECO:0000256" key="21">
    <source>
        <dbReference type="SAM" id="Phobius"/>
    </source>
</evidence>
<feature type="domain" description="Ig-like" evidence="22">
    <location>
        <begin position="182"/>
        <end position="267"/>
    </location>
</feature>
<gene>
    <name evidence="24" type="primary">LAG3</name>
</gene>
<dbReference type="PROSITE" id="PS50835">
    <property type="entry name" value="IG_LIKE"/>
    <property type="match status" value="3"/>
</dbReference>
<keyword evidence="14" id="KW-0393">Immunoglobulin domain</keyword>
<dbReference type="GeneID" id="112548623"/>
<evidence type="ECO:0000256" key="4">
    <source>
        <dbReference type="ARBA" id="ARBA00022525"/>
    </source>
</evidence>
<dbReference type="PANTHER" id="PTHR11422:SF12">
    <property type="entry name" value="MICROFIBRIL-ASSOCIATED GLYCOPROTEIN 3"/>
    <property type="match status" value="1"/>
</dbReference>
<comment type="subcellular location">
    <subcellularLocation>
        <location evidence="1">Cell membrane</location>
        <topology evidence="1">Single-pass type I membrane protein</topology>
    </subcellularLocation>
    <subcellularLocation>
        <location evidence="2">Secreted</location>
    </subcellularLocation>
</comment>
<dbReference type="Proteomes" id="UP000189705">
    <property type="component" value="Unplaced"/>
</dbReference>
<evidence type="ECO:0000256" key="19">
    <source>
        <dbReference type="ARBA" id="ARBA00067553"/>
    </source>
</evidence>
<dbReference type="RefSeq" id="XP_025050655.1">
    <property type="nucleotide sequence ID" value="XM_025194870.1"/>
</dbReference>
<accession>A0A3Q0FWW7</accession>
<dbReference type="PANTHER" id="PTHR11422">
    <property type="entry name" value="T-CELL SURFACE GLYCOPROTEIN CD4"/>
    <property type="match status" value="1"/>
</dbReference>
<keyword evidence="12" id="KW-1015">Disulfide bond</keyword>
<keyword evidence="11 21" id="KW-0472">Membrane</keyword>
<evidence type="ECO:0000256" key="5">
    <source>
        <dbReference type="ARBA" id="ARBA00022692"/>
    </source>
</evidence>
<evidence type="ECO:0000256" key="20">
    <source>
        <dbReference type="SAM" id="MobiDB-lite"/>
    </source>
</evidence>
<keyword evidence="4" id="KW-0964">Secreted</keyword>
<dbReference type="InterPro" id="IPR007110">
    <property type="entry name" value="Ig-like_dom"/>
</dbReference>
<dbReference type="GO" id="GO:0002250">
    <property type="term" value="P:adaptive immune response"/>
    <property type="evidence" value="ECO:0007669"/>
    <property type="project" value="UniProtKB-KW"/>
</dbReference>
<dbReference type="Gene3D" id="2.60.40.10">
    <property type="entry name" value="Immunoglobulins"/>
    <property type="match status" value="4"/>
</dbReference>
<keyword evidence="23" id="KW-1185">Reference proteome</keyword>
<evidence type="ECO:0000256" key="18">
    <source>
        <dbReference type="ARBA" id="ARBA00065545"/>
    </source>
</evidence>
<dbReference type="STRING" id="38654.A0A3Q0FWW7"/>
<name>A0A3Q0FWW7_ALLSI</name>
<keyword evidence="7" id="KW-0677">Repeat</keyword>
<evidence type="ECO:0000256" key="1">
    <source>
        <dbReference type="ARBA" id="ARBA00004251"/>
    </source>
</evidence>
<dbReference type="GO" id="GO:0042289">
    <property type="term" value="F:MHC class II protein binding"/>
    <property type="evidence" value="ECO:0007669"/>
    <property type="project" value="TreeGrafter"/>
</dbReference>
<evidence type="ECO:0000256" key="6">
    <source>
        <dbReference type="ARBA" id="ARBA00022729"/>
    </source>
</evidence>
<keyword evidence="13" id="KW-0325">Glycoprotein</keyword>
<organism evidence="23 24">
    <name type="scientific">Alligator sinensis</name>
    <name type="common">Chinese alligator</name>
    <dbReference type="NCBI Taxonomy" id="38654"/>
    <lineage>
        <taxon>Eukaryota</taxon>
        <taxon>Metazoa</taxon>
        <taxon>Chordata</taxon>
        <taxon>Craniata</taxon>
        <taxon>Vertebrata</taxon>
        <taxon>Euteleostomi</taxon>
        <taxon>Archelosauria</taxon>
        <taxon>Archosauria</taxon>
        <taxon>Crocodylia</taxon>
        <taxon>Alligatoridae</taxon>
        <taxon>Alligatorinae</taxon>
        <taxon>Alligator</taxon>
    </lineage>
</organism>
<dbReference type="GO" id="GO:0009897">
    <property type="term" value="C:external side of plasma membrane"/>
    <property type="evidence" value="ECO:0007669"/>
    <property type="project" value="TreeGrafter"/>
</dbReference>
<evidence type="ECO:0000256" key="15">
    <source>
        <dbReference type="ARBA" id="ARBA00057112"/>
    </source>
</evidence>